<dbReference type="SUPFAM" id="SSF49599">
    <property type="entry name" value="TRAF domain-like"/>
    <property type="match status" value="1"/>
</dbReference>
<keyword evidence="2" id="KW-0175">Coiled coil</keyword>
<organism evidence="5 6">
    <name type="scientific">Chlorella sorokiniana</name>
    <name type="common">Freshwater green alga</name>
    <dbReference type="NCBI Taxonomy" id="3076"/>
    <lineage>
        <taxon>Eukaryota</taxon>
        <taxon>Viridiplantae</taxon>
        <taxon>Chlorophyta</taxon>
        <taxon>core chlorophytes</taxon>
        <taxon>Trebouxiophyceae</taxon>
        <taxon>Chlorellales</taxon>
        <taxon>Chlorellaceae</taxon>
        <taxon>Chlorella clade</taxon>
        <taxon>Chlorella</taxon>
    </lineage>
</organism>
<dbReference type="CDD" id="cd00121">
    <property type="entry name" value="MATH"/>
    <property type="match status" value="1"/>
</dbReference>
<protein>
    <submittedName>
        <fullName evidence="5">Phospholipase (PEARLI 4) with TRAF-like domain</fullName>
    </submittedName>
</protein>
<evidence type="ECO:0000259" key="4">
    <source>
        <dbReference type="PROSITE" id="PS50144"/>
    </source>
</evidence>
<evidence type="ECO:0000256" key="2">
    <source>
        <dbReference type="ARBA" id="ARBA00023054"/>
    </source>
</evidence>
<evidence type="ECO:0000259" key="3">
    <source>
        <dbReference type="PROSITE" id="PS50097"/>
    </source>
</evidence>
<dbReference type="Pfam" id="PF00651">
    <property type="entry name" value="BTB"/>
    <property type="match status" value="1"/>
</dbReference>
<evidence type="ECO:0000313" key="6">
    <source>
        <dbReference type="Proteomes" id="UP000239899"/>
    </source>
</evidence>
<name>A0A2P6TU84_CHLSO</name>
<keyword evidence="6" id="KW-1185">Reference proteome</keyword>
<feature type="domain" description="BTB" evidence="3">
    <location>
        <begin position="78"/>
        <end position="154"/>
    </location>
</feature>
<proteinExistence type="predicted"/>
<dbReference type="Gene3D" id="2.60.210.10">
    <property type="entry name" value="Apoptosis, Tumor Necrosis Factor Receptor Associated Protein 2, Chain A"/>
    <property type="match status" value="1"/>
</dbReference>
<feature type="domain" description="MATH" evidence="4">
    <location>
        <begin position="285"/>
        <end position="414"/>
    </location>
</feature>
<dbReference type="EMBL" id="LHPG02000006">
    <property type="protein sequence ID" value="PRW57614.1"/>
    <property type="molecule type" value="Genomic_DNA"/>
</dbReference>
<dbReference type="InterPro" id="IPR050804">
    <property type="entry name" value="MCC"/>
</dbReference>
<comment type="pathway">
    <text evidence="1">Protein modification; protein ubiquitination.</text>
</comment>
<dbReference type="SMART" id="SM00061">
    <property type="entry name" value="MATH"/>
    <property type="match status" value="1"/>
</dbReference>
<accession>A0A2P6TU84</accession>
<reference evidence="5 6" key="1">
    <citation type="journal article" date="2018" name="Plant J.">
        <title>Genome sequences of Chlorella sorokiniana UTEX 1602 and Micractinium conductrix SAG 241.80: implications to maltose excretion by a green alga.</title>
        <authorList>
            <person name="Arriola M.B."/>
            <person name="Velmurugan N."/>
            <person name="Zhang Y."/>
            <person name="Plunkett M.H."/>
            <person name="Hondzo H."/>
            <person name="Barney B.M."/>
        </authorList>
    </citation>
    <scope>NUCLEOTIDE SEQUENCE [LARGE SCALE GENOMIC DNA]</scope>
    <source>
        <strain evidence="6">UTEX 1602</strain>
    </source>
</reference>
<dbReference type="InterPro" id="IPR011333">
    <property type="entry name" value="SKP1/BTB/POZ_sf"/>
</dbReference>
<dbReference type="STRING" id="3076.A0A2P6TU84"/>
<dbReference type="SUPFAM" id="SSF54695">
    <property type="entry name" value="POZ domain"/>
    <property type="match status" value="1"/>
</dbReference>
<dbReference type="PROSITE" id="PS50097">
    <property type="entry name" value="BTB"/>
    <property type="match status" value="1"/>
</dbReference>
<dbReference type="Proteomes" id="UP000239899">
    <property type="component" value="Unassembled WGS sequence"/>
</dbReference>
<dbReference type="PANTHER" id="PTHR46236:SF35">
    <property type="entry name" value="MATH DOMAIN-CONTAINING PROTEIN"/>
    <property type="match status" value="1"/>
</dbReference>
<dbReference type="InterPro" id="IPR000210">
    <property type="entry name" value="BTB/POZ_dom"/>
</dbReference>
<evidence type="ECO:0000313" key="5">
    <source>
        <dbReference type="EMBL" id="PRW57614.1"/>
    </source>
</evidence>
<gene>
    <name evidence="5" type="ORF">C2E21_3410</name>
</gene>
<dbReference type="InterPro" id="IPR002083">
    <property type="entry name" value="MATH/TRAF_dom"/>
</dbReference>
<sequence length="451" mass="48110">MALVATAALLHSYHRCSQRLQTAKKRGLWLDAPGGPTLALAPEASIELHGTPLLNLDDLDRRHPQRFYLPDSSFEQLADCYALVGGVRLPLHAQVLAARAAVLRQMFVAQAEDGQPSCSYQEPVALTAAFAGCGLREVAAFLRFVYSPDHATPASLRHVHKYADGLLDAVAGLAHRLDAGGLLSKIETYLQGACTKASVPELIATVQLAERCHLAALSDTCLSLLARKLAASGPFWREQVSEAQLSECNSESLAALACKMAAQVHAGAFEPPPVHGVQLGHKGTAGGFTWVITSFSKQQGRVTSPWVEVGGVQWRLKVWPKGDDAAGGGHLSAYLECNYAHAQAVGMPSIEAFYDFTFLDQSEDGLHYTVDCGKDLFTATTQNWGKTRMVSLEELARPDRQYLDHDRLAVRIAIRVMPPAGTAGTAGVLPPPAVPPPAVPPPAAAPAVAGV</sequence>
<evidence type="ECO:0000256" key="1">
    <source>
        <dbReference type="ARBA" id="ARBA00004906"/>
    </source>
</evidence>
<dbReference type="Gene3D" id="3.30.710.10">
    <property type="entry name" value="Potassium Channel Kv1.1, Chain A"/>
    <property type="match status" value="1"/>
</dbReference>
<comment type="caution">
    <text evidence="5">The sequence shown here is derived from an EMBL/GenBank/DDBJ whole genome shotgun (WGS) entry which is preliminary data.</text>
</comment>
<dbReference type="PROSITE" id="PS50144">
    <property type="entry name" value="MATH"/>
    <property type="match status" value="1"/>
</dbReference>
<dbReference type="InterPro" id="IPR008974">
    <property type="entry name" value="TRAF-like"/>
</dbReference>
<dbReference type="Pfam" id="PF22486">
    <property type="entry name" value="MATH_2"/>
    <property type="match status" value="1"/>
</dbReference>
<dbReference type="OrthoDB" id="507001at2759"/>
<dbReference type="PANTHER" id="PTHR46236">
    <property type="entry name" value="TRAF-LIKE SUPERFAMILY PROTEIN"/>
    <property type="match status" value="1"/>
</dbReference>
<dbReference type="AlphaFoldDB" id="A0A2P6TU84"/>